<feature type="region of interest" description="Disordered" evidence="1">
    <location>
        <begin position="77"/>
        <end position="104"/>
    </location>
</feature>
<evidence type="ECO:0000313" key="5">
    <source>
        <dbReference type="Proteomes" id="UP001152622"/>
    </source>
</evidence>
<keyword evidence="2" id="KW-0812">Transmembrane</keyword>
<feature type="compositionally biased region" description="Basic and acidic residues" evidence="1">
    <location>
        <begin position="169"/>
        <end position="181"/>
    </location>
</feature>
<sequence>MSIWRTREATMKSSTAQSMQVFYMSLLCLLTLHIVTGNDIVDSTTEMGADADTRVATGLPAAREGIYSFPRKINREIPKKEDAPGRRRKRAADPPARSSKNSDVIHSKPNTGIVIFLVFFLICITLILVFFYKLLNRKSGGEYAVPKLIDGARELAQNMVRPVQGRLGELLRTRRPSRDEERGEEEDDDEEGGEKESEEDAESPAEDERREQDSDDDYSSMEGFEPRGGRREMGREGKRASQEKKREEKKGEVTDEEEEEEEEKEVEGDENRQGGQTGEGLLADLKEFSGSAIWQEEKSEGEKDSCDLTEL</sequence>
<gene>
    <name evidence="4" type="ORF">SKAU_G00039260</name>
</gene>
<keyword evidence="3" id="KW-0732">Signal</keyword>
<proteinExistence type="predicted"/>
<dbReference type="Proteomes" id="UP001152622">
    <property type="component" value="Chromosome 1"/>
</dbReference>
<evidence type="ECO:0000256" key="3">
    <source>
        <dbReference type="SAM" id="SignalP"/>
    </source>
</evidence>
<feature type="chain" id="PRO_5040123809" evidence="3">
    <location>
        <begin position="38"/>
        <end position="311"/>
    </location>
</feature>
<keyword evidence="2" id="KW-0472">Membrane</keyword>
<feature type="region of interest" description="Disordered" evidence="1">
    <location>
        <begin position="167"/>
        <end position="311"/>
    </location>
</feature>
<dbReference type="AlphaFoldDB" id="A0A9Q1GGZ6"/>
<reference evidence="4" key="1">
    <citation type="journal article" date="2023" name="Science">
        <title>Genome structures resolve the early diversification of teleost fishes.</title>
        <authorList>
            <person name="Parey E."/>
            <person name="Louis A."/>
            <person name="Montfort J."/>
            <person name="Bouchez O."/>
            <person name="Roques C."/>
            <person name="Iampietro C."/>
            <person name="Lluch J."/>
            <person name="Castinel A."/>
            <person name="Donnadieu C."/>
            <person name="Desvignes T."/>
            <person name="Floi Bucao C."/>
            <person name="Jouanno E."/>
            <person name="Wen M."/>
            <person name="Mejri S."/>
            <person name="Dirks R."/>
            <person name="Jansen H."/>
            <person name="Henkel C."/>
            <person name="Chen W.J."/>
            <person name="Zahm M."/>
            <person name="Cabau C."/>
            <person name="Klopp C."/>
            <person name="Thompson A.W."/>
            <person name="Robinson-Rechavi M."/>
            <person name="Braasch I."/>
            <person name="Lecointre G."/>
            <person name="Bobe J."/>
            <person name="Postlethwait J.H."/>
            <person name="Berthelot C."/>
            <person name="Roest Crollius H."/>
            <person name="Guiguen Y."/>
        </authorList>
    </citation>
    <scope>NUCLEOTIDE SEQUENCE</scope>
    <source>
        <strain evidence="4">WJC10195</strain>
    </source>
</reference>
<feature type="compositionally biased region" description="Basic and acidic residues" evidence="1">
    <location>
        <begin position="224"/>
        <end position="253"/>
    </location>
</feature>
<dbReference type="EMBL" id="JAINUF010000001">
    <property type="protein sequence ID" value="KAJ8383148.1"/>
    <property type="molecule type" value="Genomic_DNA"/>
</dbReference>
<protein>
    <submittedName>
        <fullName evidence="4">Uncharacterized protein</fullName>
    </submittedName>
</protein>
<evidence type="ECO:0000256" key="2">
    <source>
        <dbReference type="SAM" id="Phobius"/>
    </source>
</evidence>
<comment type="caution">
    <text evidence="4">The sequence shown here is derived from an EMBL/GenBank/DDBJ whole genome shotgun (WGS) entry which is preliminary data.</text>
</comment>
<dbReference type="InterPro" id="IPR016553">
    <property type="entry name" value="PTPRCAP"/>
</dbReference>
<feature type="transmembrane region" description="Helical" evidence="2">
    <location>
        <begin position="113"/>
        <end position="132"/>
    </location>
</feature>
<evidence type="ECO:0000256" key="1">
    <source>
        <dbReference type="SAM" id="MobiDB-lite"/>
    </source>
</evidence>
<evidence type="ECO:0000313" key="4">
    <source>
        <dbReference type="EMBL" id="KAJ8383148.1"/>
    </source>
</evidence>
<feature type="compositionally biased region" description="Acidic residues" evidence="1">
    <location>
        <begin position="182"/>
        <end position="205"/>
    </location>
</feature>
<organism evidence="4 5">
    <name type="scientific">Synaphobranchus kaupii</name>
    <name type="common">Kaup's arrowtooth eel</name>
    <dbReference type="NCBI Taxonomy" id="118154"/>
    <lineage>
        <taxon>Eukaryota</taxon>
        <taxon>Metazoa</taxon>
        <taxon>Chordata</taxon>
        <taxon>Craniata</taxon>
        <taxon>Vertebrata</taxon>
        <taxon>Euteleostomi</taxon>
        <taxon>Actinopterygii</taxon>
        <taxon>Neopterygii</taxon>
        <taxon>Teleostei</taxon>
        <taxon>Anguilliformes</taxon>
        <taxon>Synaphobranchidae</taxon>
        <taxon>Synaphobranchus</taxon>
    </lineage>
</organism>
<keyword evidence="2" id="KW-1133">Transmembrane helix</keyword>
<name>A0A9Q1GGZ6_SYNKA</name>
<feature type="compositionally biased region" description="Basic and acidic residues" evidence="1">
    <location>
        <begin position="295"/>
        <end position="311"/>
    </location>
</feature>
<keyword evidence="5" id="KW-1185">Reference proteome</keyword>
<feature type="signal peptide" evidence="3">
    <location>
        <begin position="1"/>
        <end position="37"/>
    </location>
</feature>
<feature type="compositionally biased region" description="Acidic residues" evidence="1">
    <location>
        <begin position="254"/>
        <end position="268"/>
    </location>
</feature>
<accession>A0A9Q1GGZ6</accession>
<dbReference type="PANTHER" id="PTHR15312:SF1">
    <property type="entry name" value="PROTEIN TYROSINE PHOSPHATASE RECEPTOR TYPE C-ASSOCIATED PROTEIN"/>
    <property type="match status" value="1"/>
</dbReference>
<dbReference type="OrthoDB" id="8956692at2759"/>
<dbReference type="PANTHER" id="PTHR15312">
    <property type="entry name" value="PROTEIN TYROSINE PHOSPHATASE RECEPTOR TYPE C-ASSOCIATED PROTEIN"/>
    <property type="match status" value="1"/>
</dbReference>